<dbReference type="PANTHER" id="PTHR31136:SF5">
    <property type="entry name" value="2-OXOADIPATE DIOXYGENASE_DECARBOXYLASE, CHLOROPLASTIC"/>
    <property type="match status" value="1"/>
</dbReference>
<keyword evidence="2" id="KW-0223">Dioxygenase</keyword>
<keyword evidence="4" id="KW-0408">Iron</keyword>
<dbReference type="PANTHER" id="PTHR31136">
    <property type="entry name" value="DUF1338 DOMAIN-CONTAINING PROTEIN"/>
    <property type="match status" value="1"/>
</dbReference>
<dbReference type="SMART" id="SM01150">
    <property type="entry name" value="DUF1338"/>
    <property type="match status" value="1"/>
</dbReference>
<comment type="similarity">
    <text evidence="5">Belongs to the 2-oxoadipate dioxygenase/decarboxylase family.</text>
</comment>
<keyword evidence="9" id="KW-1185">Reference proteome</keyword>
<gene>
    <name evidence="8" type="ORF">TS85_19200</name>
</gene>
<evidence type="ECO:0000256" key="3">
    <source>
        <dbReference type="ARBA" id="ARBA00023002"/>
    </source>
</evidence>
<evidence type="ECO:0000256" key="6">
    <source>
        <dbReference type="ARBA" id="ARBA00035023"/>
    </source>
</evidence>
<dbReference type="GO" id="GO:0051213">
    <property type="term" value="F:dioxygenase activity"/>
    <property type="evidence" value="ECO:0007669"/>
    <property type="project" value="UniProtKB-KW"/>
</dbReference>
<evidence type="ECO:0000256" key="1">
    <source>
        <dbReference type="ARBA" id="ARBA00001954"/>
    </source>
</evidence>
<dbReference type="OrthoDB" id="506370at2"/>
<sequence length="340" mass="37486">MIVQNECGALALAGTLLDESRRDYIENLLEPMVPAAQADGQGVTRSCFAAALNLVLFADLLYRVPSGATYVDDVRWSGGKVCFDHGAIRTIRFPDGMTGLLPQGELAFRRILEPLGYEVAAIYPLPTLKMTGRAYRHRDFPETIPQFFVSELHVEEFDEAFGAAAQRVFGTSQDPLDAAANAALARFAAGQALSFEEARRVLPTLVRAFDRQHAQPSLADYEVLKIVSKEAAWIATEGNAFNHATDRVPDIDKLAAEQKAMGRPMKEKIEVSRKGRVRQTAYRADMIERKFSTPEGDQTLFVPGSFYEFISRDLDPDTGVLDLSFDSGNATGIFHMTKAA</sequence>
<dbReference type="InterPro" id="IPR009770">
    <property type="entry name" value="HGLS"/>
</dbReference>
<evidence type="ECO:0000256" key="7">
    <source>
        <dbReference type="ARBA" id="ARBA00035045"/>
    </source>
</evidence>
<dbReference type="Pfam" id="PF07063">
    <property type="entry name" value="HGLS"/>
    <property type="match status" value="1"/>
</dbReference>
<evidence type="ECO:0000256" key="5">
    <source>
        <dbReference type="ARBA" id="ARBA00035013"/>
    </source>
</evidence>
<accession>A0A7U4JAW4</accession>
<name>A0A7U4JAW4_9SPHN</name>
<reference evidence="8 9" key="1">
    <citation type="journal article" date="2015" name="Int. J. Syst. Evol. Microbiol.">
        <title>Sphingomonas hengshuiensis sp. nov., isolated from lake wetland.</title>
        <authorList>
            <person name="Wei S."/>
            <person name="Wang T."/>
            <person name="Liu H."/>
            <person name="Zhang C."/>
            <person name="Guo J."/>
            <person name="Wang Q."/>
            <person name="Liang K."/>
            <person name="Zhang Z."/>
        </authorList>
    </citation>
    <scope>NUCLEOTIDE SEQUENCE [LARGE SCALE GENOMIC DNA]</scope>
    <source>
        <strain evidence="8 9">WHSC-8</strain>
    </source>
</reference>
<dbReference type="EMBL" id="CP010836">
    <property type="protein sequence ID" value="AJP73459.1"/>
    <property type="molecule type" value="Genomic_DNA"/>
</dbReference>
<dbReference type="KEGG" id="sphi:TS85_19200"/>
<evidence type="ECO:0000313" key="9">
    <source>
        <dbReference type="Proteomes" id="UP000032300"/>
    </source>
</evidence>
<dbReference type="Proteomes" id="UP000032300">
    <property type="component" value="Chromosome"/>
</dbReference>
<keyword evidence="3" id="KW-0560">Oxidoreductase</keyword>
<dbReference type="RefSeq" id="WP_044334370.1">
    <property type="nucleotide sequence ID" value="NZ_CP010836.1"/>
</dbReference>
<dbReference type="EC" id="1.13.11.93" evidence="6"/>
<dbReference type="Gene3D" id="3.10.180.50">
    <property type="match status" value="1"/>
</dbReference>
<dbReference type="AlphaFoldDB" id="A0A7U4JAW4"/>
<evidence type="ECO:0000313" key="8">
    <source>
        <dbReference type="EMBL" id="AJP73459.1"/>
    </source>
</evidence>
<evidence type="ECO:0000256" key="4">
    <source>
        <dbReference type="ARBA" id="ARBA00023004"/>
    </source>
</evidence>
<comment type="cofactor">
    <cofactor evidence="1">
        <name>Fe(2+)</name>
        <dbReference type="ChEBI" id="CHEBI:29033"/>
    </cofactor>
</comment>
<protein>
    <recommendedName>
        <fullName evidence="6">2-oxoadipate dioxygenase/decarboxylase</fullName>
        <ecNumber evidence="6">1.13.11.93</ecNumber>
    </recommendedName>
    <alternativeName>
        <fullName evidence="7">2-hydroxyglutarate synthase</fullName>
    </alternativeName>
</protein>
<reference evidence="8 9" key="2">
    <citation type="submission" date="2015-02" db="EMBL/GenBank/DDBJ databases">
        <title>The complete genome of Sphingomonas hengshuiensis sp. WHSC-8 isolated from soil of Hengshui Lake.</title>
        <authorList>
            <person name="Wei S."/>
            <person name="Guo J."/>
            <person name="Su C."/>
            <person name="Wu R."/>
            <person name="Zhang Z."/>
            <person name="Liang K."/>
            <person name="Li H."/>
            <person name="Wang T."/>
            <person name="Liu H."/>
            <person name="Zhang C."/>
            <person name="Li Z."/>
            <person name="Wang Q."/>
            <person name="Meng J."/>
        </authorList>
    </citation>
    <scope>NUCLEOTIDE SEQUENCE [LARGE SCALE GENOMIC DNA]</scope>
    <source>
        <strain evidence="8 9">WHSC-8</strain>
    </source>
</reference>
<proteinExistence type="inferred from homology"/>
<evidence type="ECO:0000256" key="2">
    <source>
        <dbReference type="ARBA" id="ARBA00022964"/>
    </source>
</evidence>
<organism evidence="8 9">
    <name type="scientific">Sphingomonas hengshuiensis</name>
    <dbReference type="NCBI Taxonomy" id="1609977"/>
    <lineage>
        <taxon>Bacteria</taxon>
        <taxon>Pseudomonadati</taxon>
        <taxon>Pseudomonadota</taxon>
        <taxon>Alphaproteobacteria</taxon>
        <taxon>Sphingomonadales</taxon>
        <taxon>Sphingomonadaceae</taxon>
        <taxon>Sphingomonas</taxon>
    </lineage>
</organism>